<protein>
    <submittedName>
        <fullName evidence="2">ABC transporter substrate-binding protein</fullName>
    </submittedName>
</protein>
<proteinExistence type="predicted"/>
<dbReference type="PANTHER" id="PTHR30006">
    <property type="entry name" value="THIAMINE-BINDING PERIPLASMIC PROTEIN-RELATED"/>
    <property type="match status" value="1"/>
</dbReference>
<dbReference type="InterPro" id="IPR006059">
    <property type="entry name" value="SBP"/>
</dbReference>
<keyword evidence="1" id="KW-0732">Signal</keyword>
<reference evidence="2 3" key="1">
    <citation type="submission" date="2024-09" db="EMBL/GenBank/DDBJ databases">
        <authorList>
            <person name="Sun Q."/>
            <person name="Mori K."/>
        </authorList>
    </citation>
    <scope>NUCLEOTIDE SEQUENCE [LARGE SCALE GENOMIC DNA]</scope>
    <source>
        <strain evidence="2 3">CCM 8626</strain>
    </source>
</reference>
<dbReference type="SUPFAM" id="SSF53850">
    <property type="entry name" value="Periplasmic binding protein-like II"/>
    <property type="match status" value="1"/>
</dbReference>
<dbReference type="PANTHER" id="PTHR30006:SF2">
    <property type="entry name" value="ABC TRANSPORTER SUBSTRATE-BINDING PROTEIN"/>
    <property type="match status" value="1"/>
</dbReference>
<dbReference type="EMBL" id="JBHLXG010000038">
    <property type="protein sequence ID" value="MFC0229424.1"/>
    <property type="molecule type" value="Genomic_DNA"/>
</dbReference>
<dbReference type="Gene3D" id="3.40.190.10">
    <property type="entry name" value="Periplasmic binding protein-like II"/>
    <property type="match status" value="2"/>
</dbReference>
<dbReference type="Proteomes" id="UP001589792">
    <property type="component" value="Unassembled WGS sequence"/>
</dbReference>
<keyword evidence="3" id="KW-1185">Reference proteome</keyword>
<comment type="caution">
    <text evidence="2">The sequence shown here is derived from an EMBL/GenBank/DDBJ whole genome shotgun (WGS) entry which is preliminary data.</text>
</comment>
<organism evidence="2 3">
    <name type="scientific">Serratia aquatilis</name>
    <dbReference type="NCBI Taxonomy" id="1737515"/>
    <lineage>
        <taxon>Bacteria</taxon>
        <taxon>Pseudomonadati</taxon>
        <taxon>Pseudomonadota</taxon>
        <taxon>Gammaproteobacteria</taxon>
        <taxon>Enterobacterales</taxon>
        <taxon>Yersiniaceae</taxon>
        <taxon>Serratia</taxon>
    </lineage>
</organism>
<dbReference type="Pfam" id="PF13416">
    <property type="entry name" value="SBP_bac_8"/>
    <property type="match status" value="1"/>
</dbReference>
<dbReference type="RefSeq" id="WP_380680645.1">
    <property type="nucleotide sequence ID" value="NZ_CP173186.1"/>
</dbReference>
<gene>
    <name evidence="2" type="ORF">ACFFJ3_23490</name>
</gene>
<evidence type="ECO:0000313" key="2">
    <source>
        <dbReference type="EMBL" id="MFC0229424.1"/>
    </source>
</evidence>
<accession>A0ABV6EL32</accession>
<sequence>MNRRDLLKAAVATTLVAGIKAQASEKTLSSPKSSDKKHSGMANIAEETKDLDTLYQEALAEGGELVVYAGGDTIDQQDFNANAFRKRFPKMKLKMNVDFSKFHDARIDIQLAKSALAVDVVQLQELQNFPRWKDDGVLLQYKPKGYSKVYEPFRDPDGYWVSICVNSFANLAHKSVKNPPIEATDYLAPEWKGKIILDYPNDDDATQFLFMKVIEKHGWEWLEKFLKQDPIFARGGQKPVDEVENGNMPLAYGVFGPLERSPEDPAVFSIPKHDPFMAWAQRAAIFKDCKHPAAAKLYLNWWLSEEQQNHWYQWPVRTDIKPKGGYKPIWEYENAYVQDFIDYMMDRGKMERFRSMLTQYIGEAKGPPSAGVLGIYPDTGH</sequence>
<evidence type="ECO:0000256" key="1">
    <source>
        <dbReference type="ARBA" id="ARBA00022729"/>
    </source>
</evidence>
<name>A0ABV6EL32_9GAMM</name>
<evidence type="ECO:0000313" key="3">
    <source>
        <dbReference type="Proteomes" id="UP001589792"/>
    </source>
</evidence>